<proteinExistence type="predicted"/>
<dbReference type="Proteomes" id="UP000479710">
    <property type="component" value="Unassembled WGS sequence"/>
</dbReference>
<feature type="compositionally biased region" description="Basic and acidic residues" evidence="1">
    <location>
        <begin position="1"/>
        <end position="11"/>
    </location>
</feature>
<dbReference type="EMBL" id="SPHZ02000012">
    <property type="protein sequence ID" value="KAF0888951.1"/>
    <property type="molecule type" value="Genomic_DNA"/>
</dbReference>
<name>A0A6G1BMC5_9ORYZ</name>
<protein>
    <submittedName>
        <fullName evidence="2">Uncharacterized protein</fullName>
    </submittedName>
</protein>
<comment type="caution">
    <text evidence="2">The sequence shown here is derived from an EMBL/GenBank/DDBJ whole genome shotgun (WGS) entry which is preliminary data.</text>
</comment>
<keyword evidence="3" id="KW-1185">Reference proteome</keyword>
<sequence length="62" mass="6814">MEGKRLLEKELAPTSRKRRSMLAPGTVFGPSRPGTRTRQGQLPYPGPRALVSARAWALAPEN</sequence>
<gene>
    <name evidence="2" type="ORF">E2562_020169</name>
</gene>
<evidence type="ECO:0000313" key="3">
    <source>
        <dbReference type="Proteomes" id="UP000479710"/>
    </source>
</evidence>
<organism evidence="2 3">
    <name type="scientific">Oryza meyeriana var. granulata</name>
    <dbReference type="NCBI Taxonomy" id="110450"/>
    <lineage>
        <taxon>Eukaryota</taxon>
        <taxon>Viridiplantae</taxon>
        <taxon>Streptophyta</taxon>
        <taxon>Embryophyta</taxon>
        <taxon>Tracheophyta</taxon>
        <taxon>Spermatophyta</taxon>
        <taxon>Magnoliopsida</taxon>
        <taxon>Liliopsida</taxon>
        <taxon>Poales</taxon>
        <taxon>Poaceae</taxon>
        <taxon>BOP clade</taxon>
        <taxon>Oryzoideae</taxon>
        <taxon>Oryzeae</taxon>
        <taxon>Oryzinae</taxon>
        <taxon>Oryza</taxon>
        <taxon>Oryza meyeriana</taxon>
    </lineage>
</organism>
<evidence type="ECO:0000313" key="2">
    <source>
        <dbReference type="EMBL" id="KAF0888951.1"/>
    </source>
</evidence>
<feature type="region of interest" description="Disordered" evidence="1">
    <location>
        <begin position="1"/>
        <end position="46"/>
    </location>
</feature>
<reference evidence="2 3" key="1">
    <citation type="submission" date="2019-11" db="EMBL/GenBank/DDBJ databases">
        <title>Whole genome sequence of Oryza granulata.</title>
        <authorList>
            <person name="Li W."/>
        </authorList>
    </citation>
    <scope>NUCLEOTIDE SEQUENCE [LARGE SCALE GENOMIC DNA]</scope>
    <source>
        <strain evidence="3">cv. Menghai</strain>
        <tissue evidence="2">Leaf</tissue>
    </source>
</reference>
<evidence type="ECO:0000256" key="1">
    <source>
        <dbReference type="SAM" id="MobiDB-lite"/>
    </source>
</evidence>
<dbReference type="AlphaFoldDB" id="A0A6G1BMC5"/>
<accession>A0A6G1BMC5</accession>